<dbReference type="SUPFAM" id="SSF52047">
    <property type="entry name" value="RNI-like"/>
    <property type="match status" value="1"/>
</dbReference>
<feature type="compositionally biased region" description="Polar residues" evidence="1">
    <location>
        <begin position="42"/>
        <end position="51"/>
    </location>
</feature>
<feature type="compositionally biased region" description="Acidic residues" evidence="1">
    <location>
        <begin position="318"/>
        <end position="335"/>
    </location>
</feature>
<dbReference type="Gene3D" id="3.80.10.10">
    <property type="entry name" value="Ribonuclease Inhibitor"/>
    <property type="match status" value="1"/>
</dbReference>
<feature type="region of interest" description="Disordered" evidence="1">
    <location>
        <begin position="1"/>
        <end position="51"/>
    </location>
</feature>
<protein>
    <recommendedName>
        <fullName evidence="2">F-box domain-containing protein</fullName>
    </recommendedName>
</protein>
<reference evidence="3 4" key="1">
    <citation type="journal article" date="2018" name="Evol. Lett.">
        <title>Horizontal gene cluster transfer increased hallucinogenic mushroom diversity.</title>
        <authorList>
            <person name="Reynolds H.T."/>
            <person name="Vijayakumar V."/>
            <person name="Gluck-Thaler E."/>
            <person name="Korotkin H.B."/>
            <person name="Matheny P.B."/>
            <person name="Slot J.C."/>
        </authorList>
    </citation>
    <scope>NUCLEOTIDE SEQUENCE [LARGE SCALE GENOMIC DNA]</scope>
    <source>
        <strain evidence="3 4">2629</strain>
    </source>
</reference>
<dbReference type="Proteomes" id="UP000284842">
    <property type="component" value="Unassembled WGS sequence"/>
</dbReference>
<name>A0A409YR91_9AGAR</name>
<dbReference type="InterPro" id="IPR001810">
    <property type="entry name" value="F-box_dom"/>
</dbReference>
<dbReference type="STRING" id="181874.A0A409YR91"/>
<sequence length="775" mass="83721">MAPRVEARQPPAFNHLNAAGSSPSAGISKVNGRKKANPPASRASSSGISTNVSAYPRTDPIHALNALLKLVTSLPGRIGGCQYKLTPAEQALSVHLVGILEPFVYQGARALGPGLVSGTSSTTLGHNLPAPPSISLIQQPTEILDAILFYVDQKKDLLNIGLACKRLSGVVFPRHFEYRVIRCKASTLPVWNHLIKHRSLARNVRKLEILDERVSGSTSTTRASGSSFMIPRGILETDTDLESTDDELTMHSKQERYLISALTRMTALNEFKWSCNHSPLSFLNLWSTLTARAGAGLQLVKVTDNMAFAPKLATSADGESESDETSDDDSADEQDGNQRRTDKRTSSTRKENNVVLPHLRSVTIQSTNHSYGAVKQPELGRISEMLHQCVNLKELDISYSPPRGNTGPSGPAPVVNGNAPGFNPRTKPVADEFLLYSRWIPTLTHLSLKNLRCMSSIAPSAFLADHSALEVLSLDIVIHHNTVAGTGPPHLPPGSLPRLREIRAPRDVINAILQCPCDTPRPLEVIKGFKLYNQGNNSRAAQFEADFLANIKQASSTIRRVELSGWHDMEEVRRLATCVPGVQHLDIGKRLGGPGGGAIVPSAIHTAKNAAAPATNHMEWAETLGTLLPDLVAFHGVKFFYEVSSGGGGGGVVNNTPARLSEHNSANSDSGVGGGGVPAQTSSVVFGNGQSGGHNANLSNMERSRMRKNDEIAGVLAWKCKKLRRVDHWEDGSGKVIVLLRERDGGHVHGEEGSVKGKGKERDGKVRWEIRRLKI</sequence>
<accession>A0A409YR91</accession>
<gene>
    <name evidence="3" type="ORF">CVT24_003268</name>
</gene>
<comment type="caution">
    <text evidence="3">The sequence shown here is derived from an EMBL/GenBank/DDBJ whole genome shotgun (WGS) entry which is preliminary data.</text>
</comment>
<dbReference type="OrthoDB" id="3270296at2759"/>
<dbReference type="InterPro" id="IPR032675">
    <property type="entry name" value="LRR_dom_sf"/>
</dbReference>
<feature type="compositionally biased region" description="Basic and acidic residues" evidence="1">
    <location>
        <begin position="336"/>
        <end position="352"/>
    </location>
</feature>
<feature type="region of interest" description="Disordered" evidence="1">
    <location>
        <begin position="312"/>
        <end position="356"/>
    </location>
</feature>
<keyword evidence="4" id="KW-1185">Reference proteome</keyword>
<evidence type="ECO:0000256" key="1">
    <source>
        <dbReference type="SAM" id="MobiDB-lite"/>
    </source>
</evidence>
<proteinExistence type="predicted"/>
<feature type="domain" description="F-box" evidence="2">
    <location>
        <begin position="133"/>
        <end position="181"/>
    </location>
</feature>
<organism evidence="3 4">
    <name type="scientific">Panaeolus cyanescens</name>
    <dbReference type="NCBI Taxonomy" id="181874"/>
    <lineage>
        <taxon>Eukaryota</taxon>
        <taxon>Fungi</taxon>
        <taxon>Dikarya</taxon>
        <taxon>Basidiomycota</taxon>
        <taxon>Agaricomycotina</taxon>
        <taxon>Agaricomycetes</taxon>
        <taxon>Agaricomycetidae</taxon>
        <taxon>Agaricales</taxon>
        <taxon>Agaricineae</taxon>
        <taxon>Galeropsidaceae</taxon>
        <taxon>Panaeolus</taxon>
    </lineage>
</organism>
<evidence type="ECO:0000313" key="4">
    <source>
        <dbReference type="Proteomes" id="UP000284842"/>
    </source>
</evidence>
<dbReference type="InParanoid" id="A0A409YR91"/>
<evidence type="ECO:0000313" key="3">
    <source>
        <dbReference type="EMBL" id="PPR05525.1"/>
    </source>
</evidence>
<evidence type="ECO:0000259" key="2">
    <source>
        <dbReference type="PROSITE" id="PS50181"/>
    </source>
</evidence>
<dbReference type="PROSITE" id="PS50181">
    <property type="entry name" value="FBOX"/>
    <property type="match status" value="1"/>
</dbReference>
<dbReference type="AlphaFoldDB" id="A0A409YR91"/>
<dbReference type="EMBL" id="NHTK01000795">
    <property type="protein sequence ID" value="PPR05525.1"/>
    <property type="molecule type" value="Genomic_DNA"/>
</dbReference>